<dbReference type="Proteomes" id="UP000217790">
    <property type="component" value="Unassembled WGS sequence"/>
</dbReference>
<protein>
    <submittedName>
        <fullName evidence="1">Uncharacterized protein</fullName>
    </submittedName>
</protein>
<reference evidence="2" key="1">
    <citation type="journal article" date="2017" name="Nat. Ecol. Evol.">
        <title>Genome expansion and lineage-specific genetic innovations in the forest pathogenic fungi Armillaria.</title>
        <authorList>
            <person name="Sipos G."/>
            <person name="Prasanna A.N."/>
            <person name="Walter M.C."/>
            <person name="O'Connor E."/>
            <person name="Balint B."/>
            <person name="Krizsan K."/>
            <person name="Kiss B."/>
            <person name="Hess J."/>
            <person name="Varga T."/>
            <person name="Slot J."/>
            <person name="Riley R."/>
            <person name="Boka B."/>
            <person name="Rigling D."/>
            <person name="Barry K."/>
            <person name="Lee J."/>
            <person name="Mihaltcheva S."/>
            <person name="LaButti K."/>
            <person name="Lipzen A."/>
            <person name="Waldron R."/>
            <person name="Moloney N.M."/>
            <person name="Sperisen C."/>
            <person name="Kredics L."/>
            <person name="Vagvoelgyi C."/>
            <person name="Patrignani A."/>
            <person name="Fitzpatrick D."/>
            <person name="Nagy I."/>
            <person name="Doyle S."/>
            <person name="Anderson J.B."/>
            <person name="Grigoriev I.V."/>
            <person name="Gueldener U."/>
            <person name="Muensterkoetter M."/>
            <person name="Nagy L.G."/>
        </authorList>
    </citation>
    <scope>NUCLEOTIDE SEQUENCE [LARGE SCALE GENOMIC DNA]</scope>
    <source>
        <strain evidence="2">Ar21-2</strain>
    </source>
</reference>
<sequence>MYEAATREANNGRGIHRVSFFFLLFEYTPYLPLLPIICRPSRYLFIAYNYTMCFDVFYLKNTTLHGSPLVLSKR</sequence>
<gene>
    <name evidence="1" type="ORF">ARMGADRAFT_212050</name>
</gene>
<evidence type="ECO:0000313" key="1">
    <source>
        <dbReference type="EMBL" id="PBK91633.1"/>
    </source>
</evidence>
<proteinExistence type="predicted"/>
<dbReference type="AlphaFoldDB" id="A0A2H3DTN6"/>
<accession>A0A2H3DTN6</accession>
<name>A0A2H3DTN6_ARMGA</name>
<evidence type="ECO:0000313" key="2">
    <source>
        <dbReference type="Proteomes" id="UP000217790"/>
    </source>
</evidence>
<organism evidence="1 2">
    <name type="scientific">Armillaria gallica</name>
    <name type="common">Bulbous honey fungus</name>
    <name type="synonym">Armillaria bulbosa</name>
    <dbReference type="NCBI Taxonomy" id="47427"/>
    <lineage>
        <taxon>Eukaryota</taxon>
        <taxon>Fungi</taxon>
        <taxon>Dikarya</taxon>
        <taxon>Basidiomycota</taxon>
        <taxon>Agaricomycotina</taxon>
        <taxon>Agaricomycetes</taxon>
        <taxon>Agaricomycetidae</taxon>
        <taxon>Agaricales</taxon>
        <taxon>Marasmiineae</taxon>
        <taxon>Physalacriaceae</taxon>
        <taxon>Armillaria</taxon>
    </lineage>
</organism>
<dbReference type="InParanoid" id="A0A2H3DTN6"/>
<keyword evidence="2" id="KW-1185">Reference proteome</keyword>
<dbReference type="EMBL" id="KZ293661">
    <property type="protein sequence ID" value="PBK91633.1"/>
    <property type="molecule type" value="Genomic_DNA"/>
</dbReference>